<keyword evidence="2" id="KW-1185">Reference proteome</keyword>
<dbReference type="EMBL" id="BMSA01000028">
    <property type="protein sequence ID" value="GGT82837.1"/>
    <property type="molecule type" value="Genomic_DNA"/>
</dbReference>
<sequence>MTPLRELDVRTDTHLVLVHVRRHNMDGYEDRFARWPAEQIGQKVIGPPQHP</sequence>
<organism evidence="1 2">
    <name type="scientific">Streptomyces phaeofaciens</name>
    <dbReference type="NCBI Taxonomy" id="68254"/>
    <lineage>
        <taxon>Bacteria</taxon>
        <taxon>Bacillati</taxon>
        <taxon>Actinomycetota</taxon>
        <taxon>Actinomycetes</taxon>
        <taxon>Kitasatosporales</taxon>
        <taxon>Streptomycetaceae</taxon>
        <taxon>Streptomyces</taxon>
    </lineage>
</organism>
<comment type="caution">
    <text evidence="1">The sequence shown here is derived from an EMBL/GenBank/DDBJ whole genome shotgun (WGS) entry which is preliminary data.</text>
</comment>
<name>A0A918HP83_9ACTN</name>
<dbReference type="Proteomes" id="UP000646776">
    <property type="component" value="Unassembled WGS sequence"/>
</dbReference>
<accession>A0A918HP83</accession>
<dbReference type="AlphaFoldDB" id="A0A918HP83"/>
<reference evidence="1" key="2">
    <citation type="submission" date="2020-09" db="EMBL/GenBank/DDBJ databases">
        <authorList>
            <person name="Sun Q."/>
            <person name="Ohkuma M."/>
        </authorList>
    </citation>
    <scope>NUCLEOTIDE SEQUENCE</scope>
    <source>
        <strain evidence="1">JCM 4125</strain>
    </source>
</reference>
<proteinExistence type="predicted"/>
<protein>
    <submittedName>
        <fullName evidence="1">Uncharacterized protein</fullName>
    </submittedName>
</protein>
<gene>
    <name evidence="1" type="ORF">GCM10010226_71820</name>
</gene>
<dbReference type="RefSeq" id="WP_189716783.1">
    <property type="nucleotide sequence ID" value="NZ_BMSA01000028.1"/>
</dbReference>
<reference evidence="1" key="1">
    <citation type="journal article" date="2014" name="Int. J. Syst. Evol. Microbiol.">
        <title>Complete genome sequence of Corynebacterium casei LMG S-19264T (=DSM 44701T), isolated from a smear-ripened cheese.</title>
        <authorList>
            <consortium name="US DOE Joint Genome Institute (JGI-PGF)"/>
            <person name="Walter F."/>
            <person name="Albersmeier A."/>
            <person name="Kalinowski J."/>
            <person name="Ruckert C."/>
        </authorList>
    </citation>
    <scope>NUCLEOTIDE SEQUENCE</scope>
    <source>
        <strain evidence="1">JCM 4125</strain>
    </source>
</reference>
<evidence type="ECO:0000313" key="2">
    <source>
        <dbReference type="Proteomes" id="UP000646776"/>
    </source>
</evidence>
<evidence type="ECO:0000313" key="1">
    <source>
        <dbReference type="EMBL" id="GGT82837.1"/>
    </source>
</evidence>